<dbReference type="InterPro" id="IPR029068">
    <property type="entry name" value="Glyas_Bleomycin-R_OHBP_Dase"/>
</dbReference>
<keyword evidence="3" id="KW-1185">Reference proteome</keyword>
<name>I7ZG96_9GAMM</name>
<dbReference type="Proteomes" id="UP000003704">
    <property type="component" value="Unassembled WGS sequence"/>
</dbReference>
<dbReference type="RefSeq" id="WP_007183835.1">
    <property type="nucleotide sequence ID" value="NZ_AKGD01000001.1"/>
</dbReference>
<protein>
    <recommendedName>
        <fullName evidence="1">VOC domain-containing protein</fullName>
    </recommendedName>
</protein>
<evidence type="ECO:0000313" key="3">
    <source>
        <dbReference type="Proteomes" id="UP000003704"/>
    </source>
</evidence>
<dbReference type="AlphaFoldDB" id="I7ZG96"/>
<accession>I7ZG96</accession>
<organism evidence="2 3">
    <name type="scientific">Hydrocarboniphaga effusa AP103</name>
    <dbReference type="NCBI Taxonomy" id="1172194"/>
    <lineage>
        <taxon>Bacteria</taxon>
        <taxon>Pseudomonadati</taxon>
        <taxon>Pseudomonadota</taxon>
        <taxon>Gammaproteobacteria</taxon>
        <taxon>Nevskiales</taxon>
        <taxon>Nevskiaceae</taxon>
        <taxon>Hydrocarboniphaga</taxon>
    </lineage>
</organism>
<dbReference type="Gene3D" id="3.10.180.10">
    <property type="entry name" value="2,3-Dihydroxybiphenyl 1,2-Dioxygenase, domain 1"/>
    <property type="match status" value="1"/>
</dbReference>
<dbReference type="Pfam" id="PF13669">
    <property type="entry name" value="Glyoxalase_4"/>
    <property type="match status" value="1"/>
</dbReference>
<dbReference type="SUPFAM" id="SSF54593">
    <property type="entry name" value="Glyoxalase/Bleomycin resistance protein/Dihydroxybiphenyl dioxygenase"/>
    <property type="match status" value="1"/>
</dbReference>
<sequence>MKFLHVGFAVKDIHRSIGLYADLFGIRWEPVKEYAITTYVEGKANPTKALVTHGHTDNGFEFEMVENTQGISADSLILGDREGLSHMAFTVNDLAAARSEAEGRGLRTVTEFSSQKVDFIFLKDERLAGALVQLVKFHGER</sequence>
<reference evidence="2 3" key="1">
    <citation type="journal article" date="2012" name="J. Bacteriol.">
        <title>Genome Sequence of n-Alkane-Degrading Hydrocarboniphaga effusa Strain AP103T (ATCC BAA-332T).</title>
        <authorList>
            <person name="Chang H.K."/>
            <person name="Zylstra G.J."/>
            <person name="Chae J.C."/>
        </authorList>
    </citation>
    <scope>NUCLEOTIDE SEQUENCE [LARGE SCALE GENOMIC DNA]</scope>
    <source>
        <strain evidence="2 3">AP103</strain>
    </source>
</reference>
<evidence type="ECO:0000259" key="1">
    <source>
        <dbReference type="PROSITE" id="PS51819"/>
    </source>
</evidence>
<comment type="caution">
    <text evidence="2">The sequence shown here is derived from an EMBL/GenBank/DDBJ whole genome shotgun (WGS) entry which is preliminary data.</text>
</comment>
<evidence type="ECO:0000313" key="2">
    <source>
        <dbReference type="EMBL" id="EIT70742.1"/>
    </source>
</evidence>
<dbReference type="PROSITE" id="PS51819">
    <property type="entry name" value="VOC"/>
    <property type="match status" value="1"/>
</dbReference>
<proteinExistence type="predicted"/>
<dbReference type="InterPro" id="IPR037523">
    <property type="entry name" value="VOC_core"/>
</dbReference>
<feature type="domain" description="VOC" evidence="1">
    <location>
        <begin position="2"/>
        <end position="137"/>
    </location>
</feature>
<gene>
    <name evidence="2" type="ORF">WQQ_08790</name>
</gene>
<dbReference type="EMBL" id="AKGD01000001">
    <property type="protein sequence ID" value="EIT70742.1"/>
    <property type="molecule type" value="Genomic_DNA"/>
</dbReference>
<dbReference type="OrthoDB" id="9792173at2"/>
<dbReference type="STRING" id="1172194.WQQ_08790"/>